<proteinExistence type="predicted"/>
<evidence type="ECO:0000313" key="6">
    <source>
        <dbReference type="Proteomes" id="UP000719412"/>
    </source>
</evidence>
<dbReference type="EMBL" id="JABDTM020022411">
    <property type="protein sequence ID" value="KAH0815909.1"/>
    <property type="molecule type" value="Genomic_DNA"/>
</dbReference>
<reference evidence="5" key="2">
    <citation type="submission" date="2021-08" db="EMBL/GenBank/DDBJ databases">
        <authorList>
            <person name="Eriksson T."/>
        </authorList>
    </citation>
    <scope>NUCLEOTIDE SEQUENCE</scope>
    <source>
        <strain evidence="5">Stoneville</strain>
        <tissue evidence="5">Whole head</tissue>
    </source>
</reference>
<dbReference type="AlphaFoldDB" id="A0A8J6HJQ1"/>
<feature type="domain" description="Reverse transcriptase" evidence="4">
    <location>
        <begin position="643"/>
        <end position="889"/>
    </location>
</feature>
<dbReference type="InterPro" id="IPR032135">
    <property type="entry name" value="DUF4817"/>
</dbReference>
<organism evidence="5 6">
    <name type="scientific">Tenebrio molitor</name>
    <name type="common">Yellow mealworm beetle</name>
    <dbReference type="NCBI Taxonomy" id="7067"/>
    <lineage>
        <taxon>Eukaryota</taxon>
        <taxon>Metazoa</taxon>
        <taxon>Ecdysozoa</taxon>
        <taxon>Arthropoda</taxon>
        <taxon>Hexapoda</taxon>
        <taxon>Insecta</taxon>
        <taxon>Pterygota</taxon>
        <taxon>Neoptera</taxon>
        <taxon>Endopterygota</taxon>
        <taxon>Coleoptera</taxon>
        <taxon>Polyphaga</taxon>
        <taxon>Cucujiformia</taxon>
        <taxon>Tenebrionidae</taxon>
        <taxon>Tenebrio</taxon>
    </lineage>
</organism>
<keyword evidence="6" id="KW-1185">Reference proteome</keyword>
<dbReference type="Pfam" id="PF00078">
    <property type="entry name" value="RVT_1"/>
    <property type="match status" value="1"/>
</dbReference>
<dbReference type="Pfam" id="PF13359">
    <property type="entry name" value="DDE_Tnp_4"/>
    <property type="match status" value="1"/>
</dbReference>
<dbReference type="GO" id="GO:0071897">
    <property type="term" value="P:DNA biosynthetic process"/>
    <property type="evidence" value="ECO:0007669"/>
    <property type="project" value="UniProtKB-ARBA"/>
</dbReference>
<dbReference type="InterPro" id="IPR043502">
    <property type="entry name" value="DNA/RNA_pol_sf"/>
</dbReference>
<dbReference type="SUPFAM" id="SSF56672">
    <property type="entry name" value="DNA/RNA polymerases"/>
    <property type="match status" value="1"/>
</dbReference>
<protein>
    <recommendedName>
        <fullName evidence="4">Reverse transcriptase domain-containing protein</fullName>
    </recommendedName>
</protein>
<feature type="region of interest" description="Disordered" evidence="3">
    <location>
        <begin position="379"/>
        <end position="403"/>
    </location>
</feature>
<evidence type="ECO:0000256" key="2">
    <source>
        <dbReference type="ARBA" id="ARBA00022723"/>
    </source>
</evidence>
<dbReference type="CDD" id="cd01650">
    <property type="entry name" value="RT_nLTR_like"/>
    <property type="match status" value="1"/>
</dbReference>
<comment type="caution">
    <text evidence="5">The sequence shown here is derived from an EMBL/GenBank/DDBJ whole genome shotgun (WGS) entry which is preliminary data.</text>
</comment>
<keyword evidence="2" id="KW-0479">Metal-binding</keyword>
<evidence type="ECO:0000256" key="3">
    <source>
        <dbReference type="SAM" id="MobiDB-lite"/>
    </source>
</evidence>
<gene>
    <name evidence="5" type="ORF">GEV33_006883</name>
</gene>
<sequence length="1087" mass="123904">MFSSEEYTEMLIIYGESGRNANAAARLYRERFPNRLHPSSNVILRLINRVRSSGSVVPNRKGVGGIDRTVRTPNTEDEVLEIFNEDGTRSIRNVANTMGVFTFTDTGTDRDTTRHRYRHDSGIEGTYYSLFEKLVSDQSKFFNYFRMSKDTFDYISTKLADRIKKQDTRLRQAIPPEEMLAVTISQIWDIFRADHLKAMTQQDWEDVANEFQRKAHFPMCLGAIDGKHIRIENFPHADAGSMHFNYKKYYSIVLLAAADADFRFVFVDIGAYGKDCDSSILQNTEFWKRLIRGELNIPDARPITPEMGLKVPYVFIADAAFAIHEHILKEFSNHNMSVKQRVFNYRLHRARQDVSKIRAKNGTIEPNLWCERTMRTIDGTDERSDHPAAKQTNDGSIDDDPDAVQDSPRFVLRLRYQARHHSVILTCLHKMDHKRKNGTNMDDHGAGLFTFDFTDREIHGCCCGKVLDLIGLTHTNKGRRLGKRREEDNVPASHGNERETELTLPYGYPSLQARSRYENNLVSKEPKAIFKYTRSKMISKVSLPVVKDMKGSLCAKNSDTADCQTSFFKSVYVNDAAQTVIPIPAGSCSKNAFQDIAFPISAIKEELQRLKDSSSPGPDEIGCKVLKTNAETLAKCLHHLFSCSFSKSALPSTWKLASVSPIFKKGDKTFVENYRPISLTCICCKIMEKLIHKPMLAFLQKDNVIPDEKHGFLPGKSTITCLLECLNDWTRWIDNSMPIDVVYLDFENAFNKVSHSLLLVKLEHNGIRGSLLKWISAFLRNSKFYVKIGSASSAMQDVVSGVPQGSVLGPLMFLVYISDLTPKLRSRPVLFADDCKIYGTVDKANEIKSDLAVVQTWCDVWKMKLNVEKCSVLHIGVSNPKTNYYCRKNTCNCATTKRFRSGSDQHMILERTPCYNCIRKRVDLIWTFKLLKKIKVSCRIDGMFSLKDNNGLRGHSLKLYHEKYKTRIRQKFLPNRVFDNWNALPECAVTSDSISKSKNQIDDVYFSRNAQMSKHVKTADARLDLVYNEACERWGYDFFAQESSGERFRCHGNATLRCETFRCHGNATLRCIDAVYAIASSVLTALA</sequence>
<reference evidence="5" key="1">
    <citation type="journal article" date="2020" name="J Insects Food Feed">
        <title>The yellow mealworm (Tenebrio molitor) genome: a resource for the emerging insects as food and feed industry.</title>
        <authorList>
            <person name="Eriksson T."/>
            <person name="Andere A."/>
            <person name="Kelstrup H."/>
            <person name="Emery V."/>
            <person name="Picard C."/>
        </authorList>
    </citation>
    <scope>NUCLEOTIDE SEQUENCE</scope>
    <source>
        <strain evidence="5">Stoneville</strain>
        <tissue evidence="5">Whole head</tissue>
    </source>
</reference>
<feature type="region of interest" description="Disordered" evidence="3">
    <location>
        <begin position="479"/>
        <end position="498"/>
    </location>
</feature>
<evidence type="ECO:0000259" key="4">
    <source>
        <dbReference type="PROSITE" id="PS50878"/>
    </source>
</evidence>
<dbReference type="InterPro" id="IPR027806">
    <property type="entry name" value="HARBI1_dom"/>
</dbReference>
<accession>A0A8J6HJQ1</accession>
<dbReference type="PANTHER" id="PTHR33332">
    <property type="entry name" value="REVERSE TRANSCRIPTASE DOMAIN-CONTAINING PROTEIN"/>
    <property type="match status" value="1"/>
</dbReference>
<dbReference type="PROSITE" id="PS50878">
    <property type="entry name" value="RT_POL"/>
    <property type="match status" value="1"/>
</dbReference>
<evidence type="ECO:0000313" key="5">
    <source>
        <dbReference type="EMBL" id="KAH0815909.1"/>
    </source>
</evidence>
<evidence type="ECO:0000256" key="1">
    <source>
        <dbReference type="ARBA" id="ARBA00001968"/>
    </source>
</evidence>
<name>A0A8J6HJQ1_TENMO</name>
<dbReference type="Pfam" id="PF16087">
    <property type="entry name" value="DUF4817"/>
    <property type="match status" value="1"/>
</dbReference>
<dbReference type="Proteomes" id="UP000719412">
    <property type="component" value="Unassembled WGS sequence"/>
</dbReference>
<dbReference type="InterPro" id="IPR000477">
    <property type="entry name" value="RT_dom"/>
</dbReference>
<comment type="cofactor">
    <cofactor evidence="1">
        <name>a divalent metal cation</name>
        <dbReference type="ChEBI" id="CHEBI:60240"/>
    </cofactor>
</comment>
<dbReference type="GO" id="GO:0046872">
    <property type="term" value="F:metal ion binding"/>
    <property type="evidence" value="ECO:0007669"/>
    <property type="project" value="UniProtKB-KW"/>
</dbReference>
<feature type="compositionally biased region" description="Basic and acidic residues" evidence="3">
    <location>
        <begin position="379"/>
        <end position="388"/>
    </location>
</feature>